<dbReference type="RefSeq" id="WP_347706485.1">
    <property type="nucleotide sequence ID" value="NZ_JBDPZD010000009.1"/>
</dbReference>
<keyword evidence="3" id="KW-1185">Reference proteome</keyword>
<evidence type="ECO:0000256" key="1">
    <source>
        <dbReference type="SAM" id="SignalP"/>
    </source>
</evidence>
<evidence type="ECO:0000313" key="3">
    <source>
        <dbReference type="Proteomes" id="UP001495147"/>
    </source>
</evidence>
<gene>
    <name evidence="2" type="ORF">ABDJ85_19550</name>
</gene>
<feature type="chain" id="PRO_5046120882" description="YXWGXW repeat-containing protein" evidence="1">
    <location>
        <begin position="22"/>
        <end position="93"/>
    </location>
</feature>
<accession>A0ABV0G7K5</accession>
<name>A0ABV0G7K5_9BURK</name>
<sequence>MKSRFRLFSLALASLASLALSGCVVVPPRHYGGPPQAYGSGPVVVQQPYAEVVPAMPFAGAVWIAGSWSWSGGRRYWVPGRWDHPRHGGWHRH</sequence>
<dbReference type="Proteomes" id="UP001495147">
    <property type="component" value="Unassembled WGS sequence"/>
</dbReference>
<dbReference type="PROSITE" id="PS51257">
    <property type="entry name" value="PROKAR_LIPOPROTEIN"/>
    <property type="match status" value="1"/>
</dbReference>
<organism evidence="2 3">
    <name type="scientific">Roseateles paludis</name>
    <dbReference type="NCBI Taxonomy" id="3145238"/>
    <lineage>
        <taxon>Bacteria</taxon>
        <taxon>Pseudomonadati</taxon>
        <taxon>Pseudomonadota</taxon>
        <taxon>Betaproteobacteria</taxon>
        <taxon>Burkholderiales</taxon>
        <taxon>Sphaerotilaceae</taxon>
        <taxon>Roseateles</taxon>
    </lineage>
</organism>
<proteinExistence type="predicted"/>
<dbReference type="EMBL" id="JBDPZD010000009">
    <property type="protein sequence ID" value="MEO3693675.1"/>
    <property type="molecule type" value="Genomic_DNA"/>
</dbReference>
<evidence type="ECO:0008006" key="4">
    <source>
        <dbReference type="Google" id="ProtNLM"/>
    </source>
</evidence>
<feature type="signal peptide" evidence="1">
    <location>
        <begin position="1"/>
        <end position="21"/>
    </location>
</feature>
<reference evidence="2 3" key="1">
    <citation type="submission" date="2024-05" db="EMBL/GenBank/DDBJ databases">
        <title>Roseateles sp. DJS-2-20 16S ribosomal RNA gene Genome sequencing and assembly.</title>
        <authorList>
            <person name="Woo H."/>
        </authorList>
    </citation>
    <scope>NUCLEOTIDE SEQUENCE [LARGE SCALE GENOMIC DNA]</scope>
    <source>
        <strain evidence="2 3">DJS-2-20</strain>
    </source>
</reference>
<comment type="caution">
    <text evidence="2">The sequence shown here is derived from an EMBL/GenBank/DDBJ whole genome shotgun (WGS) entry which is preliminary data.</text>
</comment>
<evidence type="ECO:0000313" key="2">
    <source>
        <dbReference type="EMBL" id="MEO3693675.1"/>
    </source>
</evidence>
<keyword evidence="1" id="KW-0732">Signal</keyword>
<protein>
    <recommendedName>
        <fullName evidence="4">YXWGXW repeat-containing protein</fullName>
    </recommendedName>
</protein>